<evidence type="ECO:0000313" key="11">
    <source>
        <dbReference type="Proteomes" id="UP000807504"/>
    </source>
</evidence>
<dbReference type="AlphaFoldDB" id="A0A8T0G2Y3"/>
<feature type="compositionally biased region" description="Polar residues" evidence="9">
    <location>
        <begin position="212"/>
        <end position="226"/>
    </location>
</feature>
<dbReference type="GO" id="GO:0005634">
    <property type="term" value="C:nucleus"/>
    <property type="evidence" value="ECO:0007669"/>
    <property type="project" value="UniProtKB-SubCell"/>
</dbReference>
<keyword evidence="4" id="KW-0863">Zinc-finger</keyword>
<keyword evidence="2" id="KW-0479">Metal-binding</keyword>
<keyword evidence="6" id="KW-0805">Transcription regulation</keyword>
<feature type="region of interest" description="Disordered" evidence="9">
    <location>
        <begin position="1"/>
        <end position="29"/>
    </location>
</feature>
<evidence type="ECO:0000256" key="3">
    <source>
        <dbReference type="ARBA" id="ARBA00022737"/>
    </source>
</evidence>
<sequence>MSKVDDSRPNTRSRGPAGSSQETICCPTRGCDGSGHINGKFTKHRTVAGCPVAAKKRKLLDTSGPEYSVAKTRRSEQKRTTPAEPSKINQETEKRTSNGHNQSGSKVTAGTRKGSQESTAKASVLNGGLINKAKDSPSDTPKAERNHRKAADNKSSGNNTPKENSEKRSRKGQETVPASRSMGSPVVNSRKTQNSIAKTDEDSRCSPKLKDSSPNNSNRKNASSPLGKSKENDTKNFQKKSNVVQNEKRQKCGANSSSSALSIPKGIKYEMEDAESDSSENLESKSDVMPKNGENKVRSDSSPSKPKSDDNLSAQKKNKTKSESEGEPVSKNIKEETIANEDEKRPPTATTSPPSDAKQPKEPKTESLPQNVTKKKEISFKSDTSPKECEKKPSFDNKTSILNSGESCKSVCQDSQNCEKEKQIVNNIPQEPALSRIEYKKENTTVIHSEPIQIIPQSTFSGISYITENKDNGPSKEESKPTKEYDMENLLKIEAECANILAASFGTQPLTQEVICYRRPCSPEEEDKYNSADSSPSPASSPSRSSASRSPSPLSSPASSPPPSGSQGGKPTAVDVAVGDSFPPQQEEEEEELLLVEGVREVSTTSTNTDFTSSESTQVSAMSPSATHATSSTPRRFSMLEDRPLTYEDHLLPLPDDDNPLVIDEGGDEATKDSESHLG</sequence>
<reference evidence="10" key="1">
    <citation type="journal article" date="2020" name="bioRxiv">
        <title>Chromosome-level reference genome of the European wasp spider Argiope bruennichi: a resource for studies on range expansion and evolutionary adaptation.</title>
        <authorList>
            <person name="Sheffer M.M."/>
            <person name="Hoppe A."/>
            <person name="Krehenwinkel H."/>
            <person name="Uhl G."/>
            <person name="Kuss A.W."/>
            <person name="Jensen L."/>
            <person name="Jensen C."/>
            <person name="Gillespie R.G."/>
            <person name="Hoff K.J."/>
            <person name="Prost S."/>
        </authorList>
    </citation>
    <scope>NUCLEOTIDE SEQUENCE</scope>
</reference>
<evidence type="ECO:0000313" key="10">
    <source>
        <dbReference type="EMBL" id="KAF8796808.1"/>
    </source>
</evidence>
<dbReference type="InterPro" id="IPR036060">
    <property type="entry name" value="Znf_C2H2C_sf"/>
</dbReference>
<feature type="compositionally biased region" description="Basic and acidic residues" evidence="9">
    <location>
        <begin position="163"/>
        <end position="173"/>
    </location>
</feature>
<dbReference type="FunFam" id="4.10.320.30:FF:000001">
    <property type="entry name" value="Myelin transcription factor 1-like, a"/>
    <property type="match status" value="1"/>
</dbReference>
<feature type="region of interest" description="Disordered" evidence="9">
    <location>
        <begin position="649"/>
        <end position="679"/>
    </location>
</feature>
<keyword evidence="7" id="KW-0804">Transcription</keyword>
<evidence type="ECO:0000256" key="4">
    <source>
        <dbReference type="ARBA" id="ARBA00022771"/>
    </source>
</evidence>
<feature type="region of interest" description="Disordered" evidence="9">
    <location>
        <begin position="523"/>
        <end position="637"/>
    </location>
</feature>
<keyword evidence="3" id="KW-0677">Repeat</keyword>
<keyword evidence="11" id="KW-1185">Reference proteome</keyword>
<accession>A0A8T0G2Y3</accession>
<feature type="compositionally biased region" description="Low complexity" evidence="9">
    <location>
        <begin position="595"/>
        <end position="633"/>
    </location>
</feature>
<feature type="compositionally biased region" description="Basic and acidic residues" evidence="9">
    <location>
        <begin position="132"/>
        <end position="152"/>
    </location>
</feature>
<dbReference type="Proteomes" id="UP000807504">
    <property type="component" value="Unassembled WGS sequence"/>
</dbReference>
<evidence type="ECO:0000256" key="6">
    <source>
        <dbReference type="ARBA" id="ARBA00023015"/>
    </source>
</evidence>
<feature type="compositionally biased region" description="Low complexity" evidence="9">
    <location>
        <begin position="531"/>
        <end position="558"/>
    </location>
</feature>
<feature type="compositionally biased region" description="Polar residues" evidence="9">
    <location>
        <begin position="98"/>
        <end position="108"/>
    </location>
</feature>
<feature type="compositionally biased region" description="Polar residues" evidence="9">
    <location>
        <begin position="10"/>
        <end position="23"/>
    </location>
</feature>
<keyword evidence="5" id="KW-0862">Zinc</keyword>
<feature type="compositionally biased region" description="Basic and acidic residues" evidence="9">
    <location>
        <begin position="468"/>
        <end position="485"/>
    </location>
</feature>
<organism evidence="10 11">
    <name type="scientific">Argiope bruennichi</name>
    <name type="common">Wasp spider</name>
    <name type="synonym">Aranea bruennichi</name>
    <dbReference type="NCBI Taxonomy" id="94029"/>
    <lineage>
        <taxon>Eukaryota</taxon>
        <taxon>Metazoa</taxon>
        <taxon>Ecdysozoa</taxon>
        <taxon>Arthropoda</taxon>
        <taxon>Chelicerata</taxon>
        <taxon>Arachnida</taxon>
        <taxon>Araneae</taxon>
        <taxon>Araneomorphae</taxon>
        <taxon>Entelegynae</taxon>
        <taxon>Araneoidea</taxon>
        <taxon>Araneidae</taxon>
        <taxon>Argiope</taxon>
    </lineage>
</organism>
<evidence type="ECO:0000256" key="8">
    <source>
        <dbReference type="ARBA" id="ARBA00023242"/>
    </source>
</evidence>
<reference evidence="10" key="2">
    <citation type="submission" date="2020-06" db="EMBL/GenBank/DDBJ databases">
        <authorList>
            <person name="Sheffer M."/>
        </authorList>
    </citation>
    <scope>NUCLEOTIDE SEQUENCE</scope>
</reference>
<dbReference type="Gene3D" id="4.10.320.30">
    <property type="match status" value="1"/>
</dbReference>
<feature type="compositionally biased region" description="Basic and acidic residues" evidence="9">
    <location>
        <begin position="669"/>
        <end position="679"/>
    </location>
</feature>
<evidence type="ECO:0000256" key="9">
    <source>
        <dbReference type="SAM" id="MobiDB-lite"/>
    </source>
</evidence>
<dbReference type="EMBL" id="JABXBU010000001">
    <property type="protein sequence ID" value="KAF8796808.1"/>
    <property type="molecule type" value="Genomic_DNA"/>
</dbReference>
<feature type="compositionally biased region" description="Basic and acidic residues" evidence="9">
    <location>
        <begin position="374"/>
        <end position="395"/>
    </location>
</feature>
<feature type="compositionally biased region" description="Basic and acidic residues" evidence="9">
    <location>
        <begin position="282"/>
        <end position="299"/>
    </location>
</feature>
<feature type="region of interest" description="Disordered" evidence="9">
    <location>
        <begin position="55"/>
        <end position="403"/>
    </location>
</feature>
<proteinExistence type="predicted"/>
<feature type="compositionally biased region" description="Polar residues" evidence="9">
    <location>
        <begin position="176"/>
        <end position="197"/>
    </location>
</feature>
<comment type="caution">
    <text evidence="10">The sequence shown here is derived from an EMBL/GenBank/DDBJ whole genome shotgun (WGS) entry which is preliminary data.</text>
</comment>
<dbReference type="InterPro" id="IPR002515">
    <property type="entry name" value="Znf_C2H2C"/>
</dbReference>
<name>A0A8T0G2Y3_ARGBR</name>
<feature type="compositionally biased region" description="Basic and acidic residues" evidence="9">
    <location>
        <begin position="198"/>
        <end position="211"/>
    </location>
</feature>
<evidence type="ECO:0000256" key="7">
    <source>
        <dbReference type="ARBA" id="ARBA00023163"/>
    </source>
</evidence>
<feature type="compositionally biased region" description="Polar residues" evidence="9">
    <location>
        <begin position="153"/>
        <end position="162"/>
    </location>
</feature>
<dbReference type="GO" id="GO:0008270">
    <property type="term" value="F:zinc ion binding"/>
    <property type="evidence" value="ECO:0007669"/>
    <property type="project" value="UniProtKB-KW"/>
</dbReference>
<dbReference type="PROSITE" id="PS51802">
    <property type="entry name" value="ZF_CCHHC"/>
    <property type="match status" value="1"/>
</dbReference>
<keyword evidence="8" id="KW-0539">Nucleus</keyword>
<evidence type="ECO:0000256" key="2">
    <source>
        <dbReference type="ARBA" id="ARBA00022723"/>
    </source>
</evidence>
<dbReference type="GO" id="GO:0006355">
    <property type="term" value="P:regulation of DNA-templated transcription"/>
    <property type="evidence" value="ECO:0007669"/>
    <property type="project" value="InterPro"/>
</dbReference>
<evidence type="ECO:0000256" key="1">
    <source>
        <dbReference type="ARBA" id="ARBA00004123"/>
    </source>
</evidence>
<dbReference type="Pfam" id="PF01530">
    <property type="entry name" value="zf-C2HC"/>
    <property type="match status" value="1"/>
</dbReference>
<feature type="compositionally biased region" description="Basic and acidic residues" evidence="9">
    <location>
        <begin position="332"/>
        <end position="346"/>
    </location>
</feature>
<comment type="subcellular location">
    <subcellularLocation>
        <location evidence="1">Nucleus</location>
    </subcellularLocation>
</comment>
<evidence type="ECO:0000256" key="5">
    <source>
        <dbReference type="ARBA" id="ARBA00022833"/>
    </source>
</evidence>
<feature type="region of interest" description="Disordered" evidence="9">
    <location>
        <begin position="465"/>
        <end position="485"/>
    </location>
</feature>
<gene>
    <name evidence="10" type="ORF">HNY73_001145</name>
</gene>
<protein>
    <submittedName>
        <fullName evidence="10">Myelin transcription factor 1 like protein</fullName>
    </submittedName>
</protein>
<dbReference type="SUPFAM" id="SSF103637">
    <property type="entry name" value="CCHHC domain"/>
    <property type="match status" value="1"/>
</dbReference>